<name>A0A9N8MPJ6_9BURK</name>
<evidence type="ECO:0000313" key="2">
    <source>
        <dbReference type="Proteomes" id="UP000675121"/>
    </source>
</evidence>
<gene>
    <name evidence="1" type="ORF">R70211_02264</name>
</gene>
<dbReference type="Proteomes" id="UP000675121">
    <property type="component" value="Unassembled WGS sequence"/>
</dbReference>
<protein>
    <submittedName>
        <fullName evidence="1">Uncharacterized protein</fullName>
    </submittedName>
</protein>
<dbReference type="EMBL" id="CAJNAS010000005">
    <property type="protein sequence ID" value="CAE6883436.1"/>
    <property type="molecule type" value="Genomic_DNA"/>
</dbReference>
<sequence length="42" mass="4791">MALRLCRCESGRRESPLGQFARGIRLIGREMRPRTQAVIAPH</sequence>
<dbReference type="AlphaFoldDB" id="A0A9N8MPJ6"/>
<proteinExistence type="predicted"/>
<organism evidence="1 2">
    <name type="scientific">Paraburkholderia domus</name>
    <dbReference type="NCBI Taxonomy" id="2793075"/>
    <lineage>
        <taxon>Bacteria</taxon>
        <taxon>Pseudomonadati</taxon>
        <taxon>Pseudomonadota</taxon>
        <taxon>Betaproteobacteria</taxon>
        <taxon>Burkholderiales</taxon>
        <taxon>Burkholderiaceae</taxon>
        <taxon>Paraburkholderia</taxon>
    </lineage>
</organism>
<reference evidence="1" key="1">
    <citation type="submission" date="2021-02" db="EMBL/GenBank/DDBJ databases">
        <authorList>
            <person name="Vanwijnsberghe S."/>
        </authorList>
    </citation>
    <scope>NUCLEOTIDE SEQUENCE</scope>
    <source>
        <strain evidence="1">R-70211</strain>
    </source>
</reference>
<keyword evidence="2" id="KW-1185">Reference proteome</keyword>
<evidence type="ECO:0000313" key="1">
    <source>
        <dbReference type="EMBL" id="CAE6883436.1"/>
    </source>
</evidence>
<comment type="caution">
    <text evidence="1">The sequence shown here is derived from an EMBL/GenBank/DDBJ whole genome shotgun (WGS) entry which is preliminary data.</text>
</comment>
<accession>A0A9N8MPJ6</accession>